<dbReference type="InterPro" id="IPR004561">
    <property type="entry name" value="IsoChor_synthase"/>
</dbReference>
<dbReference type="Proteomes" id="UP000235122">
    <property type="component" value="Unassembled WGS sequence"/>
</dbReference>
<dbReference type="Pfam" id="PF00425">
    <property type="entry name" value="Chorismate_bind"/>
    <property type="match status" value="1"/>
</dbReference>
<dbReference type="SUPFAM" id="SSF56322">
    <property type="entry name" value="ADC synthase"/>
    <property type="match status" value="1"/>
</dbReference>
<protein>
    <recommendedName>
        <fullName evidence="3">isochorismate synthase</fullName>
        <ecNumber evidence="3">5.4.4.2</ecNumber>
    </recommendedName>
    <alternativeName>
        <fullName evidence="5">Isochorismate mutase</fullName>
    </alternativeName>
</protein>
<organism evidence="7 8">
    <name type="scientific">Winkia neuii</name>
    <dbReference type="NCBI Taxonomy" id="33007"/>
    <lineage>
        <taxon>Bacteria</taxon>
        <taxon>Bacillati</taxon>
        <taxon>Actinomycetota</taxon>
        <taxon>Actinomycetes</taxon>
        <taxon>Actinomycetales</taxon>
        <taxon>Actinomycetaceae</taxon>
        <taxon>Winkia</taxon>
    </lineage>
</organism>
<dbReference type="STRING" id="33007.HMPREF3198_00444"/>
<comment type="caution">
    <text evidence="7">The sequence shown here is derived from an EMBL/GenBank/DDBJ whole genome shotgun (WGS) entry which is preliminary data.</text>
</comment>
<dbReference type="PANTHER" id="PTHR42839">
    <property type="entry name" value="ISOCHORISMATE SYNTHASE ENTC"/>
    <property type="match status" value="1"/>
</dbReference>
<name>A0A2I1ILP6_9ACTO</name>
<keyword evidence="8" id="KW-1185">Reference proteome</keyword>
<dbReference type="EC" id="5.4.4.2" evidence="3"/>
<keyword evidence="4" id="KW-0413">Isomerase</keyword>
<dbReference type="GO" id="GO:0008909">
    <property type="term" value="F:isochorismate synthase activity"/>
    <property type="evidence" value="ECO:0007669"/>
    <property type="project" value="UniProtKB-EC"/>
</dbReference>
<gene>
    <name evidence="7" type="ORF">CYJ19_07400</name>
</gene>
<dbReference type="NCBIfam" id="TIGR00543">
    <property type="entry name" value="isochor_syn"/>
    <property type="match status" value="1"/>
</dbReference>
<evidence type="ECO:0000256" key="2">
    <source>
        <dbReference type="ARBA" id="ARBA00005297"/>
    </source>
</evidence>
<dbReference type="AlphaFoldDB" id="A0A2I1ILP6"/>
<evidence type="ECO:0000256" key="5">
    <source>
        <dbReference type="ARBA" id="ARBA00041564"/>
    </source>
</evidence>
<dbReference type="InterPro" id="IPR015890">
    <property type="entry name" value="Chorismate_C"/>
</dbReference>
<evidence type="ECO:0000313" key="8">
    <source>
        <dbReference type="Proteomes" id="UP000235122"/>
    </source>
</evidence>
<comment type="similarity">
    <text evidence="2">Belongs to the isochorismate synthase family.</text>
</comment>
<evidence type="ECO:0000256" key="4">
    <source>
        <dbReference type="ARBA" id="ARBA00023235"/>
    </source>
</evidence>
<evidence type="ECO:0000256" key="1">
    <source>
        <dbReference type="ARBA" id="ARBA00000799"/>
    </source>
</evidence>
<dbReference type="EMBL" id="PKKO01000004">
    <property type="protein sequence ID" value="PKY72030.1"/>
    <property type="molecule type" value="Genomic_DNA"/>
</dbReference>
<evidence type="ECO:0000259" key="6">
    <source>
        <dbReference type="Pfam" id="PF00425"/>
    </source>
</evidence>
<feature type="domain" description="Chorismate-utilising enzyme C-terminal" evidence="6">
    <location>
        <begin position="157"/>
        <end position="397"/>
    </location>
</feature>
<sequence length="409" mass="43157">MPGSKLNVQRLANPLPIVPELFGFIPTSSLSAWVSSDLALIGWGKRRMHREPGTTAITDADCRWNNFSPKLPQEKSLPFELPIAFGSFGFASGGLLEIPANLLVATRQDTWLISYEGEDLRPLFPSPSKLRQLGSKRLAALPPLGKGAERPGALTGAEWAEAVANVAARLRQGEAKKVVLARNKRITTATPIDQRGLCAALFAAYPTCWIYAVQGLVGATPELLASTSNGNLFCRVLAGTAGPDEGAKLLASAKDQREHEIAVASVREALSPLTTELQIPAAPALLRLPNVCHLATDVHAKTNSSALAAAGALHPTAAVCGTPTDVARKILAAAEQMNRGRYAGPVGWVDKAGNGEFGIALRGGQILEGARQIDIYAGAGIMPESDPQTELAETEAKMQPMVAALDSLS</sequence>
<proteinExistence type="inferred from homology"/>
<reference evidence="7 8" key="1">
    <citation type="submission" date="2017-12" db="EMBL/GenBank/DDBJ databases">
        <title>Phylogenetic diversity of female urinary microbiome.</title>
        <authorList>
            <person name="Thomas-White K."/>
            <person name="Wolfe A.J."/>
        </authorList>
    </citation>
    <scope>NUCLEOTIDE SEQUENCE [LARGE SCALE GENOMIC DNA]</scope>
    <source>
        <strain evidence="7 8">UMB0402</strain>
    </source>
</reference>
<evidence type="ECO:0000256" key="3">
    <source>
        <dbReference type="ARBA" id="ARBA00012824"/>
    </source>
</evidence>
<dbReference type="InterPro" id="IPR005801">
    <property type="entry name" value="ADC_synthase"/>
</dbReference>
<comment type="catalytic activity">
    <reaction evidence="1">
        <text>chorismate = isochorismate</text>
        <dbReference type="Rhea" id="RHEA:18985"/>
        <dbReference type="ChEBI" id="CHEBI:29748"/>
        <dbReference type="ChEBI" id="CHEBI:29780"/>
        <dbReference type="EC" id="5.4.4.2"/>
    </reaction>
</comment>
<dbReference type="Gene3D" id="3.60.120.10">
    <property type="entry name" value="Anthranilate synthase"/>
    <property type="match status" value="1"/>
</dbReference>
<evidence type="ECO:0000313" key="7">
    <source>
        <dbReference type="EMBL" id="PKY72030.1"/>
    </source>
</evidence>
<accession>A0A2I1ILP6</accession>
<dbReference type="PANTHER" id="PTHR42839:SF2">
    <property type="entry name" value="ISOCHORISMATE SYNTHASE ENTC"/>
    <property type="match status" value="1"/>
</dbReference>